<protein>
    <recommendedName>
        <fullName evidence="3">DUF4185 domain-containing protein</fullName>
    </recommendedName>
</protein>
<organism evidence="1 2">
    <name type="scientific">Mucilaginibacter limnophilus</name>
    <dbReference type="NCBI Taxonomy" id="1932778"/>
    <lineage>
        <taxon>Bacteria</taxon>
        <taxon>Pseudomonadati</taxon>
        <taxon>Bacteroidota</taxon>
        <taxon>Sphingobacteriia</taxon>
        <taxon>Sphingobacteriales</taxon>
        <taxon>Sphingobacteriaceae</taxon>
        <taxon>Mucilaginibacter</taxon>
    </lineage>
</organism>
<evidence type="ECO:0000313" key="2">
    <source>
        <dbReference type="Proteomes" id="UP000282759"/>
    </source>
</evidence>
<name>A0A437MKC3_9SPHI</name>
<evidence type="ECO:0000313" key="1">
    <source>
        <dbReference type="EMBL" id="RVT98056.1"/>
    </source>
</evidence>
<dbReference type="RefSeq" id="WP_127707691.1">
    <property type="nucleotide sequence ID" value="NZ_SACK01000010.1"/>
</dbReference>
<dbReference type="Proteomes" id="UP000282759">
    <property type="component" value="Unassembled WGS sequence"/>
</dbReference>
<accession>A0A437MKC3</accession>
<gene>
    <name evidence="1" type="ORF">EOD41_18385</name>
</gene>
<dbReference type="AlphaFoldDB" id="A0A437MKC3"/>
<dbReference type="PROSITE" id="PS51257">
    <property type="entry name" value="PROKAR_LIPOPROTEIN"/>
    <property type="match status" value="1"/>
</dbReference>
<comment type="caution">
    <text evidence="1">The sequence shown here is derived from an EMBL/GenBank/DDBJ whole genome shotgun (WGS) entry which is preliminary data.</text>
</comment>
<keyword evidence="2" id="KW-1185">Reference proteome</keyword>
<sequence>MKKAHFLPLCMMAVIGLASCQKTEKLTKQNDGTANRPKGVMTASSDGTWTGYFRRTSGWTAGDATISIPVTKDGTTSYTHSIWLFGDSHLDGINTANEPDTRNCMFDVFNGMMLQSGSINSFTTSTGGGSGNARTRFKFPENGQPLLYIPGDTLRLWPGHGFENNNTVYAFVNGYDNQMAFATGYNYVASFAYNVASGGAITVTKLNNSSGSTGVVWGMWCIVSGNDVYIYGTKGGGYLGSSSLYVAKASKTNITGTWTYWNGSSFVSGVTNATAIASGLSNHVSIVKFKNSANADRYALINQEITLGCGTGRNINLYGCAAALTGPFNFNKTLYTITDKLPGATGPSDPYMKTYDTQAHPQFSSGGLLVSYNVNGNCTGTCWPLNLQVPADGYRPKFIRIPLTDFESNITSVSQTW</sequence>
<evidence type="ECO:0008006" key="3">
    <source>
        <dbReference type="Google" id="ProtNLM"/>
    </source>
</evidence>
<dbReference type="EMBL" id="SACK01000010">
    <property type="protein sequence ID" value="RVT98056.1"/>
    <property type="molecule type" value="Genomic_DNA"/>
</dbReference>
<reference evidence="1 2" key="1">
    <citation type="submission" date="2019-01" db="EMBL/GenBank/DDBJ databases">
        <authorList>
            <person name="Chen W.-M."/>
        </authorList>
    </citation>
    <scope>NUCLEOTIDE SEQUENCE [LARGE SCALE GENOMIC DNA]</scope>
    <source>
        <strain evidence="1 2">YBJ-36</strain>
    </source>
</reference>
<dbReference type="OrthoDB" id="9765957at2"/>
<proteinExistence type="predicted"/>